<comment type="caution">
    <text evidence="23">The sequence shown here is derived from an EMBL/GenBank/DDBJ whole genome shotgun (WGS) entry which is preliminary data.</text>
</comment>
<evidence type="ECO:0000256" key="18">
    <source>
        <dbReference type="ARBA" id="ARBA00023228"/>
    </source>
</evidence>
<dbReference type="Pfam" id="PF04389">
    <property type="entry name" value="Peptidase_M28"/>
    <property type="match status" value="1"/>
</dbReference>
<comment type="subcellular location">
    <subcellularLocation>
        <location evidence="1">Endoplasmic reticulum</location>
    </subcellularLocation>
    <subcellularLocation>
        <location evidence="3">Golgi apparatus</location>
    </subcellularLocation>
    <subcellularLocation>
        <location evidence="2">Lysosome</location>
    </subcellularLocation>
    <subcellularLocation>
        <location evidence="4">Secreted</location>
    </subcellularLocation>
</comment>
<evidence type="ECO:0000256" key="11">
    <source>
        <dbReference type="ARBA" id="ARBA00022801"/>
    </source>
</evidence>
<dbReference type="Gene3D" id="3.50.30.30">
    <property type="match status" value="1"/>
</dbReference>
<evidence type="ECO:0000256" key="13">
    <source>
        <dbReference type="ARBA" id="ARBA00022833"/>
    </source>
</evidence>
<keyword evidence="7" id="KW-0121">Carboxypeptidase</keyword>
<evidence type="ECO:0000256" key="7">
    <source>
        <dbReference type="ARBA" id="ARBA00022645"/>
    </source>
</evidence>
<evidence type="ECO:0000256" key="12">
    <source>
        <dbReference type="ARBA" id="ARBA00022824"/>
    </source>
</evidence>
<dbReference type="InterPro" id="IPR039866">
    <property type="entry name" value="CPQ"/>
</dbReference>
<feature type="domain" description="Peptidase M28" evidence="22">
    <location>
        <begin position="252"/>
        <end position="443"/>
    </location>
</feature>
<dbReference type="GO" id="GO:0070573">
    <property type="term" value="F:metallodipeptidase activity"/>
    <property type="evidence" value="ECO:0007669"/>
    <property type="project" value="InterPro"/>
</dbReference>
<evidence type="ECO:0000256" key="1">
    <source>
        <dbReference type="ARBA" id="ARBA00004240"/>
    </source>
</evidence>
<keyword evidence="12" id="KW-0256">Endoplasmic reticulum</keyword>
<dbReference type="InterPro" id="IPR007484">
    <property type="entry name" value="Peptidase_M28"/>
</dbReference>
<dbReference type="AlphaFoldDB" id="A0A4R4JY95"/>
<dbReference type="InterPro" id="IPR046450">
    <property type="entry name" value="PA_dom_sf"/>
</dbReference>
<evidence type="ECO:0000313" key="24">
    <source>
        <dbReference type="Proteomes" id="UP000295706"/>
    </source>
</evidence>
<keyword evidence="8" id="KW-0645">Protease</keyword>
<evidence type="ECO:0000259" key="22">
    <source>
        <dbReference type="Pfam" id="PF04389"/>
    </source>
</evidence>
<evidence type="ECO:0000313" key="23">
    <source>
        <dbReference type="EMBL" id="TDB59136.1"/>
    </source>
</evidence>
<dbReference type="RefSeq" id="WP_132122072.1">
    <property type="nucleotide sequence ID" value="NZ_SMJU01000021.1"/>
</dbReference>
<dbReference type="GO" id="GO:0004180">
    <property type="term" value="F:carboxypeptidase activity"/>
    <property type="evidence" value="ECO:0007669"/>
    <property type="project" value="UniProtKB-KW"/>
</dbReference>
<evidence type="ECO:0000256" key="5">
    <source>
        <dbReference type="ARBA" id="ARBA00014116"/>
    </source>
</evidence>
<reference evidence="23 24" key="1">
    <citation type="submission" date="2019-02" db="EMBL/GenBank/DDBJ databases">
        <title>Arundinibacter roseus gen. nov., sp. nov., a new member of the family Cytophagaceae.</title>
        <authorList>
            <person name="Szuroczki S."/>
            <person name="Khayer B."/>
            <person name="Sproer C."/>
            <person name="Toumi M."/>
            <person name="Szabo A."/>
            <person name="Felfoldi T."/>
            <person name="Schumann P."/>
            <person name="Toth E."/>
        </authorList>
    </citation>
    <scope>NUCLEOTIDE SEQUENCE [LARGE SCALE GENOMIC DNA]</scope>
    <source>
        <strain evidence="23 24">DMA-k-7a</strain>
    </source>
</reference>
<keyword evidence="16" id="KW-0865">Zymogen</keyword>
<evidence type="ECO:0000256" key="4">
    <source>
        <dbReference type="ARBA" id="ARBA00004613"/>
    </source>
</evidence>
<sequence>MRKILLATLTGGLLLGTMSFRSEGDEWTKIFNRINTEVKQNSKAYQTLSDATRQIGHRLTGSPQGMQAEEYTFKLLKSYGFSDVRFQPFEVESWSRDTVTLSIVPKSSDNFRDIPVVALAHSPVSADLKLEIVDVGNGLEENFEAVKEKVKGKIVLSNIGLVGVTGKKNLHRSEKTALAIKYGAAGIIMVNQAPGKILLTGTASVTGKLIDIPAVCISSDSGRELRSWLEDEGPLEAHVNMRNFSRPIKARNVVATLKGKSNEKIIIGGHLDSWDLATGAIDNGIGSFSVLDIARTFKALKIKPERTIQFVMFMGEEQGLLGSKHMVKELVRTGEINNVHYMMNLDMTNDPKGANGFGRADMEAFFTNVGNSIKKIDPSFGNSYVSRAGLHSDHQPFMLEGVPVAGLSGSLTPSVLQCYHADCDNFELVNKEQLENTVRIASMYLYALSNARTLPARRLSSEQNRDFLTTQGLKEELILGQDWRWE</sequence>
<evidence type="ECO:0000256" key="6">
    <source>
        <dbReference type="ARBA" id="ARBA00022525"/>
    </source>
</evidence>
<evidence type="ECO:0000256" key="19">
    <source>
        <dbReference type="ARBA" id="ARBA00025833"/>
    </source>
</evidence>
<dbReference type="GO" id="GO:0005576">
    <property type="term" value="C:extracellular region"/>
    <property type="evidence" value="ECO:0007669"/>
    <property type="project" value="UniProtKB-SubCell"/>
</dbReference>
<keyword evidence="9" id="KW-0479">Metal-binding</keyword>
<evidence type="ECO:0000256" key="3">
    <source>
        <dbReference type="ARBA" id="ARBA00004555"/>
    </source>
</evidence>
<keyword evidence="11 23" id="KW-0378">Hydrolase</keyword>
<dbReference type="InterPro" id="IPR003137">
    <property type="entry name" value="PA_domain"/>
</dbReference>
<evidence type="ECO:0000256" key="15">
    <source>
        <dbReference type="ARBA" id="ARBA00023049"/>
    </source>
</evidence>
<keyword evidence="24" id="KW-1185">Reference proteome</keyword>
<dbReference type="PANTHER" id="PTHR12053:SF3">
    <property type="entry name" value="CARBOXYPEPTIDASE Q"/>
    <property type="match status" value="1"/>
</dbReference>
<proteinExistence type="predicted"/>
<name>A0A4R4JY95_9BACT</name>
<evidence type="ECO:0000256" key="17">
    <source>
        <dbReference type="ARBA" id="ARBA00023180"/>
    </source>
</evidence>
<gene>
    <name evidence="23" type="ORF">EZE20_22665</name>
</gene>
<dbReference type="Gene3D" id="3.40.630.10">
    <property type="entry name" value="Zn peptidases"/>
    <property type="match status" value="1"/>
</dbReference>
<dbReference type="OrthoDB" id="9769665at2"/>
<protein>
    <recommendedName>
        <fullName evidence="5">Carboxypeptidase Q</fullName>
    </recommendedName>
    <alternativeName>
        <fullName evidence="20">Plasma glutamate carboxypeptidase</fullName>
    </alternativeName>
</protein>
<evidence type="ECO:0000259" key="21">
    <source>
        <dbReference type="Pfam" id="PF02225"/>
    </source>
</evidence>
<dbReference type="Proteomes" id="UP000295706">
    <property type="component" value="Unassembled WGS sequence"/>
</dbReference>
<keyword evidence="10" id="KW-0732">Signal</keyword>
<comment type="subunit">
    <text evidence="19">Homodimer. The monomeric form is inactive while the homodimer is active.</text>
</comment>
<evidence type="ECO:0000256" key="2">
    <source>
        <dbReference type="ARBA" id="ARBA00004371"/>
    </source>
</evidence>
<evidence type="ECO:0000256" key="9">
    <source>
        <dbReference type="ARBA" id="ARBA00022723"/>
    </source>
</evidence>
<dbReference type="EMBL" id="SMJU01000021">
    <property type="protein sequence ID" value="TDB59136.1"/>
    <property type="molecule type" value="Genomic_DNA"/>
</dbReference>
<dbReference type="Pfam" id="PF02225">
    <property type="entry name" value="PA"/>
    <property type="match status" value="1"/>
</dbReference>
<keyword evidence="6" id="KW-0964">Secreted</keyword>
<keyword evidence="14" id="KW-0333">Golgi apparatus</keyword>
<keyword evidence="15" id="KW-0482">Metalloprotease</keyword>
<keyword evidence="18" id="KW-0458">Lysosome</keyword>
<evidence type="ECO:0000256" key="14">
    <source>
        <dbReference type="ARBA" id="ARBA00023034"/>
    </source>
</evidence>
<dbReference type="GO" id="GO:0046872">
    <property type="term" value="F:metal ion binding"/>
    <property type="evidence" value="ECO:0007669"/>
    <property type="project" value="UniProtKB-KW"/>
</dbReference>
<feature type="domain" description="PA" evidence="21">
    <location>
        <begin position="134"/>
        <end position="225"/>
    </location>
</feature>
<keyword evidence="17" id="KW-0325">Glycoprotein</keyword>
<dbReference type="SUPFAM" id="SSF53187">
    <property type="entry name" value="Zn-dependent exopeptidases"/>
    <property type="match status" value="1"/>
</dbReference>
<evidence type="ECO:0000256" key="8">
    <source>
        <dbReference type="ARBA" id="ARBA00022670"/>
    </source>
</evidence>
<keyword evidence="13" id="KW-0862">Zinc</keyword>
<evidence type="ECO:0000256" key="16">
    <source>
        <dbReference type="ARBA" id="ARBA00023145"/>
    </source>
</evidence>
<organism evidence="23 24">
    <name type="scientific">Arundinibacter roseus</name>
    <dbReference type="NCBI Taxonomy" id="2070510"/>
    <lineage>
        <taxon>Bacteria</taxon>
        <taxon>Pseudomonadati</taxon>
        <taxon>Bacteroidota</taxon>
        <taxon>Cytophagia</taxon>
        <taxon>Cytophagales</taxon>
        <taxon>Spirosomataceae</taxon>
        <taxon>Arundinibacter</taxon>
    </lineage>
</organism>
<dbReference type="PANTHER" id="PTHR12053">
    <property type="entry name" value="PROTEASE FAMILY M28 PLASMA GLUTAMATE CARBOXYPEPTIDASE-RELATED"/>
    <property type="match status" value="1"/>
</dbReference>
<dbReference type="GO" id="GO:0005764">
    <property type="term" value="C:lysosome"/>
    <property type="evidence" value="ECO:0007669"/>
    <property type="project" value="UniProtKB-SubCell"/>
</dbReference>
<evidence type="ECO:0000256" key="20">
    <source>
        <dbReference type="ARBA" id="ARBA00033328"/>
    </source>
</evidence>
<accession>A0A4R4JY95</accession>
<dbReference type="SUPFAM" id="SSF52025">
    <property type="entry name" value="PA domain"/>
    <property type="match status" value="1"/>
</dbReference>
<dbReference type="GO" id="GO:0006508">
    <property type="term" value="P:proteolysis"/>
    <property type="evidence" value="ECO:0007669"/>
    <property type="project" value="UniProtKB-KW"/>
</dbReference>
<evidence type="ECO:0000256" key="10">
    <source>
        <dbReference type="ARBA" id="ARBA00022729"/>
    </source>
</evidence>